<feature type="region of interest" description="Disordered" evidence="5">
    <location>
        <begin position="1017"/>
        <end position="1045"/>
    </location>
</feature>
<feature type="compositionally biased region" description="Basic and acidic residues" evidence="5">
    <location>
        <begin position="1029"/>
        <end position="1045"/>
    </location>
</feature>
<dbReference type="SUPFAM" id="SSF50978">
    <property type="entry name" value="WD40 repeat-like"/>
    <property type="match status" value="1"/>
</dbReference>
<dbReference type="InterPro" id="IPR037588">
    <property type="entry name" value="MLST8"/>
</dbReference>
<accession>A0AA43QK11</accession>
<keyword evidence="2 4" id="KW-0853">WD repeat</keyword>
<dbReference type="InterPro" id="IPR011044">
    <property type="entry name" value="Quino_amine_DH_bsu"/>
</dbReference>
<organism evidence="6 7">
    <name type="scientific">Ramalina farinacea</name>
    <dbReference type="NCBI Taxonomy" id="258253"/>
    <lineage>
        <taxon>Eukaryota</taxon>
        <taxon>Fungi</taxon>
        <taxon>Dikarya</taxon>
        <taxon>Ascomycota</taxon>
        <taxon>Pezizomycotina</taxon>
        <taxon>Lecanoromycetes</taxon>
        <taxon>OSLEUM clade</taxon>
        <taxon>Lecanoromycetidae</taxon>
        <taxon>Lecanorales</taxon>
        <taxon>Lecanorineae</taxon>
        <taxon>Ramalinaceae</taxon>
        <taxon>Ramalina</taxon>
    </lineage>
</organism>
<evidence type="ECO:0008006" key="8">
    <source>
        <dbReference type="Google" id="ProtNLM"/>
    </source>
</evidence>
<feature type="compositionally biased region" description="Polar residues" evidence="5">
    <location>
        <begin position="8"/>
        <end position="18"/>
    </location>
</feature>
<dbReference type="InterPro" id="IPR001680">
    <property type="entry name" value="WD40_rpt"/>
</dbReference>
<dbReference type="Gene3D" id="2.130.10.10">
    <property type="entry name" value="YVTN repeat-like/Quinoprotein amine dehydrogenase"/>
    <property type="match status" value="1"/>
</dbReference>
<dbReference type="Proteomes" id="UP001161017">
    <property type="component" value="Unassembled WGS sequence"/>
</dbReference>
<dbReference type="GO" id="GO:0031932">
    <property type="term" value="C:TORC2 complex"/>
    <property type="evidence" value="ECO:0007669"/>
    <property type="project" value="InterPro"/>
</dbReference>
<dbReference type="InterPro" id="IPR019775">
    <property type="entry name" value="WD40_repeat_CS"/>
</dbReference>
<comment type="similarity">
    <text evidence="1">Belongs to the WD repeat LST8 family.</text>
</comment>
<comment type="caution">
    <text evidence="6">The sequence shown here is derived from an EMBL/GenBank/DDBJ whole genome shotgun (WGS) entry which is preliminary data.</text>
</comment>
<dbReference type="PROSITE" id="PS50082">
    <property type="entry name" value="WD_REPEATS_2"/>
    <property type="match status" value="2"/>
</dbReference>
<evidence type="ECO:0000256" key="2">
    <source>
        <dbReference type="ARBA" id="ARBA00022574"/>
    </source>
</evidence>
<dbReference type="InterPro" id="IPR036322">
    <property type="entry name" value="WD40_repeat_dom_sf"/>
</dbReference>
<dbReference type="SUPFAM" id="SSF50969">
    <property type="entry name" value="YVTN repeat-like/Quinoprotein amine dehydrogenase"/>
    <property type="match status" value="1"/>
</dbReference>
<protein>
    <recommendedName>
        <fullName evidence="8">WD40 repeat-like protein</fullName>
    </recommendedName>
</protein>
<dbReference type="EMBL" id="JAPUFD010000006">
    <property type="protein sequence ID" value="MDI1487915.1"/>
    <property type="molecule type" value="Genomic_DNA"/>
</dbReference>
<evidence type="ECO:0000256" key="3">
    <source>
        <dbReference type="ARBA" id="ARBA00022737"/>
    </source>
</evidence>
<evidence type="ECO:0000313" key="7">
    <source>
        <dbReference type="Proteomes" id="UP001161017"/>
    </source>
</evidence>
<dbReference type="Pfam" id="PF00400">
    <property type="entry name" value="WD40"/>
    <property type="match status" value="2"/>
</dbReference>
<dbReference type="GO" id="GO:0031931">
    <property type="term" value="C:TORC1 complex"/>
    <property type="evidence" value="ECO:0007669"/>
    <property type="project" value="InterPro"/>
</dbReference>
<evidence type="ECO:0000256" key="1">
    <source>
        <dbReference type="ARBA" id="ARBA00009890"/>
    </source>
</evidence>
<evidence type="ECO:0000256" key="4">
    <source>
        <dbReference type="PROSITE-ProRule" id="PRU00221"/>
    </source>
</evidence>
<proteinExistence type="inferred from homology"/>
<keyword evidence="7" id="KW-1185">Reference proteome</keyword>
<feature type="region of interest" description="Disordered" evidence="5">
    <location>
        <begin position="1"/>
        <end position="57"/>
    </location>
</feature>
<reference evidence="6" key="1">
    <citation type="journal article" date="2023" name="Genome Biol. Evol.">
        <title>First Whole Genome Sequence and Flow Cytometry Genome Size Data for the Lichen-Forming Fungus Ramalina farinacea (Ascomycota).</title>
        <authorList>
            <person name="Llewellyn T."/>
            <person name="Mian S."/>
            <person name="Hill R."/>
            <person name="Leitch I.J."/>
            <person name="Gaya E."/>
        </authorList>
    </citation>
    <scope>NUCLEOTIDE SEQUENCE</scope>
    <source>
        <strain evidence="6">LIQ254RAFAR</strain>
    </source>
</reference>
<feature type="region of interest" description="Disordered" evidence="5">
    <location>
        <begin position="260"/>
        <end position="336"/>
    </location>
</feature>
<keyword evidence="3" id="KW-0677">Repeat</keyword>
<dbReference type="AlphaFoldDB" id="A0AA43QK11"/>
<evidence type="ECO:0000313" key="6">
    <source>
        <dbReference type="EMBL" id="MDI1487915.1"/>
    </source>
</evidence>
<dbReference type="PANTHER" id="PTHR19842:SF2">
    <property type="entry name" value="WD REPEAT PROTEIN (AFU_ORTHOLOGUE AFUA_5G04300)"/>
    <property type="match status" value="1"/>
</dbReference>
<gene>
    <name evidence="6" type="ORF">OHK93_007188</name>
</gene>
<feature type="region of interest" description="Disordered" evidence="5">
    <location>
        <begin position="1059"/>
        <end position="1085"/>
    </location>
</feature>
<feature type="repeat" description="WD" evidence="4">
    <location>
        <begin position="826"/>
        <end position="848"/>
    </location>
</feature>
<evidence type="ECO:0000256" key="5">
    <source>
        <dbReference type="SAM" id="MobiDB-lite"/>
    </source>
</evidence>
<sequence length="1126" mass="125550">MQSDDDCVNIQSDSNQGSAFPDGFDRGRFPKERRRRGGTKYGTPRVNGFPKSPGLESSRKFELVGRHKSKHTVQNRVVRDPNVVRSGSTRDEFVPPVDESAAFTLGSWPSANKKHDSQNPFQVTSNKPPSHKSVPISVPMSRAEHDQLLDFICSILHPELKKQEARHRERLDGSKIELKGVSRNVANQLVSDDLVRFLRENDFSTEKSQRKYIRKNIKYLYRRVVEDFQQQFQVMPADKQQKRGFWADVPSKIVGLPIHLASNKEARGGKDSTAPEAQGDESRGNPSAKPSSHSGKVPHLQLSPRKVEEDVSIARRRPKASPSTNETEIRPTSEHPLQLQICSKRSLPTASDAQLELLLVQAALTGPSKAIASKATRNIDIDIDDQTKLLEEDYVVKSISDSFHSRPQKVVAIQSNVVDPAVKGDCTVASLLRQRELGSSAKVDIRGELQLRTLEKLRPWREWKGASSDIVSVAWAPDSLVYAVGAAAHINHEDLEYNRPCNLMLGDLSSNQLWELPDHRTMRPTPDRISQGYNSRQETYNACDPVLYQTVGSIAFSSSGERMYSASYDKTLKVWDTANGERTCRQTMDHEAIVVAVDVSRDPTVNAIATASQRVSKAVRIYRGTEESIDAVPVELSSSRAEAKPDLEIYPERIAWGPTSQTQHLLLAGFSAWKVVEGNYGAREGQICLWDINTEQSFKITPASQSVSAAAWHPVSSFFATGGAPGTSALSKSHNTRSVVRTYDPRWLTRCAMEYESTAFEITDITFHPLDSNIVTAGCTDGSSFVWDFRWHDRPLHKLTHGNAIMELDHQRHRERSDTGVMISLWGPQGSLYYTGSSDGLVKAWDVRRHPEDVHVRDVAQVGAAIQNGAFSPDFSHLLIGDADGAIHVLSSAPTSSHHNDAFEKESSSETINLIRARDGSGKRLDPDEDDVGTEGIEAANELVRSGQLVLDPVYGPGKGPRYAGPYVKDDRRYLREDGVLLDFKEEFDRRQTFDRYGRINEEVAAKKRYHNTVRKARLSESAMSPSLPEKKGDQAPKGSQKDHLRPETGVYLDLGNAASKATADSTKPRVAKHRQNHDSIDPRKLKGAKDNVISTQRMLVDDHWWPRLGEEEITRATRGACATWK</sequence>
<name>A0AA43QK11_9LECA</name>
<feature type="compositionally biased region" description="Polar residues" evidence="5">
    <location>
        <begin position="284"/>
        <end position="294"/>
    </location>
</feature>
<dbReference type="GO" id="GO:0032956">
    <property type="term" value="P:regulation of actin cytoskeleton organization"/>
    <property type="evidence" value="ECO:0007669"/>
    <property type="project" value="TreeGrafter"/>
</dbReference>
<dbReference type="PANTHER" id="PTHR19842">
    <property type="entry name" value="G BETA-LIKE PROTEIN GBL"/>
    <property type="match status" value="1"/>
</dbReference>
<dbReference type="PROSITE" id="PS00678">
    <property type="entry name" value="WD_REPEATS_1"/>
    <property type="match status" value="1"/>
</dbReference>
<feature type="repeat" description="WD" evidence="4">
    <location>
        <begin position="551"/>
        <end position="585"/>
    </location>
</feature>
<feature type="compositionally biased region" description="Polar residues" evidence="5">
    <location>
        <begin position="118"/>
        <end position="128"/>
    </location>
</feature>
<dbReference type="GO" id="GO:0031929">
    <property type="term" value="P:TOR signaling"/>
    <property type="evidence" value="ECO:0007669"/>
    <property type="project" value="InterPro"/>
</dbReference>
<dbReference type="InterPro" id="IPR015943">
    <property type="entry name" value="WD40/YVTN_repeat-like_dom_sf"/>
</dbReference>
<dbReference type="SMART" id="SM00320">
    <property type="entry name" value="WD40"/>
    <property type="match status" value="7"/>
</dbReference>
<feature type="region of interest" description="Disordered" evidence="5">
    <location>
        <begin position="109"/>
        <end position="133"/>
    </location>
</feature>